<dbReference type="PANTHER" id="PTHR43695:SF1">
    <property type="entry name" value="RHAMNOGALACTURONAN ACETYLESTERASE"/>
    <property type="match status" value="1"/>
</dbReference>
<name>A0AAE9ZWM4_9BACT</name>
<dbReference type="Gene3D" id="3.40.50.1110">
    <property type="entry name" value="SGNH hydrolase"/>
    <property type="match status" value="2"/>
</dbReference>
<protein>
    <submittedName>
        <fullName evidence="5">Rhamnogalacturonan acetylesterase</fullName>
    </submittedName>
</protein>
<keyword evidence="3" id="KW-0732">Signal</keyword>
<evidence type="ECO:0000313" key="6">
    <source>
        <dbReference type="Proteomes" id="UP001218638"/>
    </source>
</evidence>
<proteinExistence type="inferred from homology"/>
<feature type="domain" description="SGNH hydrolase-type esterase" evidence="4">
    <location>
        <begin position="54"/>
        <end position="253"/>
    </location>
</feature>
<dbReference type="InterPro" id="IPR036514">
    <property type="entry name" value="SGNH_hydro_sf"/>
</dbReference>
<dbReference type="EMBL" id="CP119075">
    <property type="protein sequence ID" value="WED64240.1"/>
    <property type="molecule type" value="Genomic_DNA"/>
</dbReference>
<dbReference type="CDD" id="cd01821">
    <property type="entry name" value="Rhamnogalacturan_acetylesterase_like"/>
    <property type="match status" value="2"/>
</dbReference>
<keyword evidence="2" id="KW-0378">Hydrolase</keyword>
<feature type="signal peptide" evidence="3">
    <location>
        <begin position="1"/>
        <end position="33"/>
    </location>
</feature>
<feature type="chain" id="PRO_5041960280" evidence="3">
    <location>
        <begin position="34"/>
        <end position="555"/>
    </location>
</feature>
<evidence type="ECO:0000259" key="4">
    <source>
        <dbReference type="Pfam" id="PF13472"/>
    </source>
</evidence>
<organism evidence="5 6">
    <name type="scientific">Synoicihabitans lomoniglobus</name>
    <dbReference type="NCBI Taxonomy" id="2909285"/>
    <lineage>
        <taxon>Bacteria</taxon>
        <taxon>Pseudomonadati</taxon>
        <taxon>Verrucomicrobiota</taxon>
        <taxon>Opitutia</taxon>
        <taxon>Opitutales</taxon>
        <taxon>Opitutaceae</taxon>
        <taxon>Synoicihabitans</taxon>
    </lineage>
</organism>
<comment type="similarity">
    <text evidence="1">Belongs to the 'GDSL' lipolytic enzyme family.</text>
</comment>
<dbReference type="InterPro" id="IPR037459">
    <property type="entry name" value="RhgT-like"/>
</dbReference>
<dbReference type="AlphaFoldDB" id="A0AAE9ZWM4"/>
<dbReference type="Proteomes" id="UP001218638">
    <property type="component" value="Chromosome"/>
</dbReference>
<dbReference type="RefSeq" id="WP_330931096.1">
    <property type="nucleotide sequence ID" value="NZ_CP119075.1"/>
</dbReference>
<dbReference type="SUPFAM" id="SSF52266">
    <property type="entry name" value="SGNH hydrolase"/>
    <property type="match status" value="2"/>
</dbReference>
<dbReference type="PANTHER" id="PTHR43695">
    <property type="entry name" value="PUTATIVE (AFU_ORTHOLOGUE AFUA_2G17250)-RELATED"/>
    <property type="match status" value="1"/>
</dbReference>
<feature type="domain" description="SGNH hydrolase-type esterase" evidence="4">
    <location>
        <begin position="325"/>
        <end position="520"/>
    </location>
</feature>
<reference evidence="5" key="1">
    <citation type="submission" date="2023-03" db="EMBL/GenBank/DDBJ databases">
        <title>Lomoglobus Profundus gen. nov., sp. nov., a novel member of the phylum Verrucomicrobia, isolated from deep-marine sediment of South China Sea.</title>
        <authorList>
            <person name="Ahmad T."/>
            <person name="Ishaq S.E."/>
            <person name="Wang F."/>
        </authorList>
    </citation>
    <scope>NUCLEOTIDE SEQUENCE</scope>
    <source>
        <strain evidence="5">LMO-M01</strain>
    </source>
</reference>
<evidence type="ECO:0000313" key="5">
    <source>
        <dbReference type="EMBL" id="WED64240.1"/>
    </source>
</evidence>
<evidence type="ECO:0000256" key="1">
    <source>
        <dbReference type="ARBA" id="ARBA00008668"/>
    </source>
</evidence>
<dbReference type="KEGG" id="slom:PXH66_18030"/>
<gene>
    <name evidence="5" type="ORF">PXH66_18030</name>
</gene>
<evidence type="ECO:0000256" key="2">
    <source>
        <dbReference type="ARBA" id="ARBA00022801"/>
    </source>
</evidence>
<dbReference type="InterPro" id="IPR013830">
    <property type="entry name" value="SGNH_hydro"/>
</dbReference>
<evidence type="ECO:0000256" key="3">
    <source>
        <dbReference type="SAM" id="SignalP"/>
    </source>
</evidence>
<dbReference type="Pfam" id="PF13472">
    <property type="entry name" value="Lipase_GDSL_2"/>
    <property type="match status" value="2"/>
</dbReference>
<dbReference type="GO" id="GO:0016788">
    <property type="term" value="F:hydrolase activity, acting on ester bonds"/>
    <property type="evidence" value="ECO:0007669"/>
    <property type="project" value="UniProtKB-ARBA"/>
</dbReference>
<accession>A0AAE9ZWM4</accession>
<keyword evidence="6" id="KW-1185">Reference proteome</keyword>
<sequence length="555" mass="61051">MLLSTHLMRDLRRFGHRTAVVLLLAGLVVPAHAAEPVADATSEPTELPTIFIAGDSTAANGNPVATGWGRMFGEYFDSTRVNVVNRARGGRSSRTFITEGHWAKLLAEVKAGDIVLIQFGHNDGGPINHERIARGSLPGLGDETEAIDNRQTKQPEVVHTFGWYMRQMIADVRAKQARPILLSLTVRNYWRDGRVERGSGDYGQWTRALAESEKLPFIDHTKLIADVYEKLGHDAVNAFFPRDHVHNGADGARINAMMVVSGLKGLREQSIIRDLSLMGRMVPMADPGDVYVPPQPPPKGGPREEFMTWLNLPEPADPTRPTVWLIGDSTVRNGRGNGYDGQFGWGDPFEKYFYPAATNVVNRAVGGTGARTFNGHWANTLPQVKKGDVVLIQFGHNDNGSRGALRGIGEETETREDATTKETEIVHTFGWYLRRYIADIRAQEATPVLCTLVPRNSWKDGKIARSTDSHADWTRAVAAAEDVALVDLNERIARKYDVLGEDAVTALFADKRVHTGWDGAELNALTVVEGLRALDPNPLARHLRPSMGMPASSAP</sequence>